<dbReference type="AlphaFoldDB" id="A0A449ISA1"/>
<accession>A0A449ISA1</accession>
<dbReference type="Gene3D" id="3.90.180.10">
    <property type="entry name" value="Medium-chain alcohol dehydrogenases, catalytic domain"/>
    <property type="match status" value="1"/>
</dbReference>
<dbReference type="RefSeq" id="WP_240043280.1">
    <property type="nucleotide sequence ID" value="NZ_CAACYJ010000040.1"/>
</dbReference>
<keyword evidence="1" id="KW-0560">Oxidoreductase</keyword>
<reference evidence="1 2" key="1">
    <citation type="submission" date="2019-02" db="EMBL/GenBank/DDBJ databases">
        <authorList>
            <consortium name="Pathogen Informatics"/>
        </authorList>
    </citation>
    <scope>NUCLEOTIDE SEQUENCE [LARGE SCALE GENOMIC DNA]</scope>
    <source>
        <strain evidence="1 2">3012STDY7103891</strain>
    </source>
</reference>
<evidence type="ECO:0000313" key="1">
    <source>
        <dbReference type="EMBL" id="VFB22323.1"/>
    </source>
</evidence>
<organism evidence="1 2">
    <name type="scientific">Pseudomonas fragi</name>
    <dbReference type="NCBI Taxonomy" id="296"/>
    <lineage>
        <taxon>Bacteria</taxon>
        <taxon>Pseudomonadati</taxon>
        <taxon>Pseudomonadota</taxon>
        <taxon>Gammaproteobacteria</taxon>
        <taxon>Pseudomonadales</taxon>
        <taxon>Pseudomonadaceae</taxon>
        <taxon>Pseudomonas</taxon>
    </lineage>
</organism>
<dbReference type="GO" id="GO:0016491">
    <property type="term" value="F:oxidoreductase activity"/>
    <property type="evidence" value="ECO:0007669"/>
    <property type="project" value="UniProtKB-KW"/>
</dbReference>
<proteinExistence type="predicted"/>
<protein>
    <submittedName>
        <fullName evidence="1">YhdH/YhfP family quinone oxidoreductase</fullName>
        <ecNumber evidence="1">1.6.5.-</ecNumber>
    </submittedName>
</protein>
<dbReference type="Proteomes" id="UP000330809">
    <property type="component" value="Unassembled WGS sequence"/>
</dbReference>
<gene>
    <name evidence="1" type="primary">yhdH</name>
    <name evidence="1" type="ORF">NCTC10754_05011</name>
</gene>
<dbReference type="EC" id="1.6.5.-" evidence="1"/>
<name>A0A449ISA1_PSEFR</name>
<sequence length="108" mass="11585">MWIGWGADLPTSVMPFILRGVRLIGIDSVSINYETRLKAWADAVESMPTPLLNLISAKVIPLLNLKTSAEEMLAGKLVGRIVIDVNARSNAGQETPKSGRSILAAVKG</sequence>
<dbReference type="Gene3D" id="3.40.50.720">
    <property type="entry name" value="NAD(P)-binding Rossmann-like Domain"/>
    <property type="match status" value="1"/>
</dbReference>
<evidence type="ECO:0000313" key="2">
    <source>
        <dbReference type="Proteomes" id="UP000330809"/>
    </source>
</evidence>
<dbReference type="EMBL" id="CAACYJ010000040">
    <property type="protein sequence ID" value="VFB22323.1"/>
    <property type="molecule type" value="Genomic_DNA"/>
</dbReference>